<dbReference type="GO" id="GO:0005886">
    <property type="term" value="C:plasma membrane"/>
    <property type="evidence" value="ECO:0007669"/>
    <property type="project" value="TreeGrafter"/>
</dbReference>
<evidence type="ECO:0000313" key="2">
    <source>
        <dbReference type="EMBL" id="TDT45774.1"/>
    </source>
</evidence>
<dbReference type="EMBL" id="SOAZ01000045">
    <property type="protein sequence ID" value="TDT45774.1"/>
    <property type="molecule type" value="Genomic_DNA"/>
</dbReference>
<name>A0A4R7K538_9CLOT</name>
<dbReference type="Proteomes" id="UP000295325">
    <property type="component" value="Unassembled WGS sequence"/>
</dbReference>
<accession>A0A4R7K538</accession>
<dbReference type="RefSeq" id="WP_166636508.1">
    <property type="nucleotide sequence ID" value="NZ_SOAZ01000045.1"/>
</dbReference>
<feature type="domain" description="Hemerythrin-like" evidence="1">
    <location>
        <begin position="1"/>
        <end position="134"/>
    </location>
</feature>
<dbReference type="AlphaFoldDB" id="A0A4R7K538"/>
<dbReference type="CDD" id="cd12108">
    <property type="entry name" value="Hr-like"/>
    <property type="match status" value="1"/>
</dbReference>
<sequence length="182" mass="21368">MIDILVNEHKNIKVILSSVEHISREIANGGEVDVELYRRIIDFIRNYADKYHHRKEEKYLFNEMAKDSNAEGPVQGMLLEHDMGRKYIKHLELALNDYEKGNKDAKVRIIAYGIAYKDLLADHIFKEDNVIYRFALRVIPEDVAKGLEKEFVNIENDEDNKAIREKYVSLVNELKDRFNISE</sequence>
<dbReference type="Gene3D" id="1.20.120.520">
    <property type="entry name" value="nmb1532 protein domain like"/>
    <property type="match status" value="1"/>
</dbReference>
<dbReference type="InterPro" id="IPR012312">
    <property type="entry name" value="Hemerythrin-like"/>
</dbReference>
<dbReference type="PANTHER" id="PTHR39966">
    <property type="entry name" value="BLL2471 PROTEIN-RELATED"/>
    <property type="match status" value="1"/>
</dbReference>
<gene>
    <name evidence="2" type="ORF">EDD71_1451</name>
</gene>
<protein>
    <submittedName>
        <fullName evidence="2">Hemerythrin-like domain-containing protein</fullName>
    </submittedName>
</protein>
<evidence type="ECO:0000259" key="1">
    <source>
        <dbReference type="Pfam" id="PF01814"/>
    </source>
</evidence>
<comment type="caution">
    <text evidence="2">The sequence shown here is derived from an EMBL/GenBank/DDBJ whole genome shotgun (WGS) entry which is preliminary data.</text>
</comment>
<keyword evidence="3" id="KW-1185">Reference proteome</keyword>
<proteinExistence type="predicted"/>
<reference evidence="2 3" key="1">
    <citation type="submission" date="2019-03" db="EMBL/GenBank/DDBJ databases">
        <title>Genomic Encyclopedia of Type Strains, Phase IV (KMG-IV): sequencing the most valuable type-strain genomes for metagenomic binning, comparative biology and taxonomic classification.</title>
        <authorList>
            <person name="Goeker M."/>
        </authorList>
    </citation>
    <scope>NUCLEOTIDE SEQUENCE [LARGE SCALE GENOMIC DNA]</scope>
    <source>
        <strain evidence="2 3">DSM 24455</strain>
    </source>
</reference>
<evidence type="ECO:0000313" key="3">
    <source>
        <dbReference type="Proteomes" id="UP000295325"/>
    </source>
</evidence>
<dbReference type="Pfam" id="PF01814">
    <property type="entry name" value="Hemerythrin"/>
    <property type="match status" value="1"/>
</dbReference>
<dbReference type="PANTHER" id="PTHR39966:SF1">
    <property type="entry name" value="HEMERYTHRIN-LIKE DOMAIN-CONTAINING PROTEIN"/>
    <property type="match status" value="1"/>
</dbReference>
<organism evidence="2 3">
    <name type="scientific">Fonticella tunisiensis</name>
    <dbReference type="NCBI Taxonomy" id="1096341"/>
    <lineage>
        <taxon>Bacteria</taxon>
        <taxon>Bacillati</taxon>
        <taxon>Bacillota</taxon>
        <taxon>Clostridia</taxon>
        <taxon>Eubacteriales</taxon>
        <taxon>Clostridiaceae</taxon>
        <taxon>Fonticella</taxon>
    </lineage>
</organism>